<dbReference type="GO" id="GO:1990904">
    <property type="term" value="C:ribonucleoprotein complex"/>
    <property type="evidence" value="ECO:0007669"/>
    <property type="project" value="UniProtKB-KW"/>
</dbReference>
<dbReference type="GO" id="GO:0006412">
    <property type="term" value="P:translation"/>
    <property type="evidence" value="ECO:0007669"/>
    <property type="project" value="InterPro"/>
</dbReference>
<dbReference type="PANTHER" id="PTHR11880:SF8">
    <property type="entry name" value="SMALL RIBOSOMAL SUBUNIT PROTEIN US19M"/>
    <property type="match status" value="1"/>
</dbReference>
<keyword evidence="3 4" id="KW-0687">Ribonucleoprotein</keyword>
<sequence length="97" mass="10319">MARSVWKGPFADPLVPFKGATVLGTRRSMILPEWVGTTIAVHNGKSYLGVTVGEEMIGHRLGEFAPTRQPTIHKAVLARNKAAAAAAAAARRRKAAS</sequence>
<dbReference type="Gene3D" id="3.30.860.10">
    <property type="entry name" value="30s Ribosomal Protein S19, Chain A"/>
    <property type="match status" value="1"/>
</dbReference>
<dbReference type="SUPFAM" id="SSF54570">
    <property type="entry name" value="Ribosomal protein S19"/>
    <property type="match status" value="1"/>
</dbReference>
<keyword evidence="6" id="KW-1185">Reference proteome</keyword>
<dbReference type="GO" id="GO:0005737">
    <property type="term" value="C:cytoplasm"/>
    <property type="evidence" value="ECO:0007669"/>
    <property type="project" value="UniProtKB-ARBA"/>
</dbReference>
<dbReference type="Proteomes" id="UP000218209">
    <property type="component" value="Unassembled WGS sequence"/>
</dbReference>
<dbReference type="InterPro" id="IPR020934">
    <property type="entry name" value="Ribosomal_uS19_CS"/>
</dbReference>
<dbReference type="PROSITE" id="PS00323">
    <property type="entry name" value="RIBOSOMAL_S19"/>
    <property type="match status" value="1"/>
</dbReference>
<comment type="similarity">
    <text evidence="1 4">Belongs to the universal ribosomal protein uS19 family.</text>
</comment>
<dbReference type="GO" id="GO:0003735">
    <property type="term" value="F:structural constituent of ribosome"/>
    <property type="evidence" value="ECO:0007669"/>
    <property type="project" value="InterPro"/>
</dbReference>
<dbReference type="HAMAP" id="MF_00531">
    <property type="entry name" value="Ribosomal_uS19"/>
    <property type="match status" value="1"/>
</dbReference>
<keyword evidence="2 4" id="KW-0689">Ribosomal protein</keyword>
<dbReference type="EMBL" id="KV918829">
    <property type="protein sequence ID" value="OSX77756.1"/>
    <property type="molecule type" value="Genomic_DNA"/>
</dbReference>
<dbReference type="OrthoDB" id="2043at2759"/>
<organism evidence="5 6">
    <name type="scientific">Porphyra umbilicalis</name>
    <name type="common">Purple laver</name>
    <name type="synonym">Red alga</name>
    <dbReference type="NCBI Taxonomy" id="2786"/>
    <lineage>
        <taxon>Eukaryota</taxon>
        <taxon>Rhodophyta</taxon>
        <taxon>Bangiophyceae</taxon>
        <taxon>Bangiales</taxon>
        <taxon>Bangiaceae</taxon>
        <taxon>Porphyra</taxon>
    </lineage>
</organism>
<dbReference type="AlphaFoldDB" id="A0A1X6PAK7"/>
<evidence type="ECO:0000256" key="3">
    <source>
        <dbReference type="ARBA" id="ARBA00023274"/>
    </source>
</evidence>
<dbReference type="GO" id="GO:0005840">
    <property type="term" value="C:ribosome"/>
    <property type="evidence" value="ECO:0007669"/>
    <property type="project" value="UniProtKB-KW"/>
</dbReference>
<dbReference type="Pfam" id="PF00203">
    <property type="entry name" value="Ribosomal_S19"/>
    <property type="match status" value="1"/>
</dbReference>
<dbReference type="PANTHER" id="PTHR11880">
    <property type="entry name" value="RIBOSOMAL PROTEIN S19P FAMILY MEMBER"/>
    <property type="match status" value="1"/>
</dbReference>
<dbReference type="InterPro" id="IPR002222">
    <property type="entry name" value="Ribosomal_uS19"/>
</dbReference>
<name>A0A1X6PAK7_PORUM</name>
<evidence type="ECO:0000256" key="4">
    <source>
        <dbReference type="RuleBase" id="RU003485"/>
    </source>
</evidence>
<evidence type="ECO:0000256" key="2">
    <source>
        <dbReference type="ARBA" id="ARBA00022980"/>
    </source>
</evidence>
<evidence type="ECO:0000313" key="5">
    <source>
        <dbReference type="EMBL" id="OSX77756.1"/>
    </source>
</evidence>
<dbReference type="PRINTS" id="PR00975">
    <property type="entry name" value="RIBOSOMALS19"/>
</dbReference>
<evidence type="ECO:0008006" key="7">
    <source>
        <dbReference type="Google" id="ProtNLM"/>
    </source>
</evidence>
<dbReference type="PIRSF" id="PIRSF002144">
    <property type="entry name" value="Ribosomal_S19"/>
    <property type="match status" value="1"/>
</dbReference>
<dbReference type="InterPro" id="IPR023575">
    <property type="entry name" value="Ribosomal_uS19_SF"/>
</dbReference>
<dbReference type="GO" id="GO:0003723">
    <property type="term" value="F:RNA binding"/>
    <property type="evidence" value="ECO:0007669"/>
    <property type="project" value="InterPro"/>
</dbReference>
<gene>
    <name evidence="5" type="ORF">BU14_0135s0030</name>
</gene>
<evidence type="ECO:0000313" key="6">
    <source>
        <dbReference type="Proteomes" id="UP000218209"/>
    </source>
</evidence>
<proteinExistence type="inferred from homology"/>
<dbReference type="GO" id="GO:0000028">
    <property type="term" value="P:ribosomal small subunit assembly"/>
    <property type="evidence" value="ECO:0007669"/>
    <property type="project" value="TreeGrafter"/>
</dbReference>
<protein>
    <recommendedName>
        <fullName evidence="7">30S ribosomal protein S19</fullName>
    </recommendedName>
</protein>
<accession>A0A1X6PAK7</accession>
<reference evidence="5 6" key="1">
    <citation type="submission" date="2017-03" db="EMBL/GenBank/DDBJ databases">
        <title>WGS assembly of Porphyra umbilicalis.</title>
        <authorList>
            <person name="Brawley S.H."/>
            <person name="Blouin N.A."/>
            <person name="Ficko-Blean E."/>
            <person name="Wheeler G.L."/>
            <person name="Lohr M."/>
            <person name="Goodson H.V."/>
            <person name="Jenkins J.W."/>
            <person name="Blaby-Haas C.E."/>
            <person name="Helliwell K.E."/>
            <person name="Chan C."/>
            <person name="Marriage T."/>
            <person name="Bhattacharya D."/>
            <person name="Klein A.S."/>
            <person name="Badis Y."/>
            <person name="Brodie J."/>
            <person name="Cao Y."/>
            <person name="Collen J."/>
            <person name="Dittami S.M."/>
            <person name="Gachon C.M."/>
            <person name="Green B.R."/>
            <person name="Karpowicz S."/>
            <person name="Kim J.W."/>
            <person name="Kudahl U."/>
            <person name="Lin S."/>
            <person name="Michel G."/>
            <person name="Mittag M."/>
            <person name="Olson B.J."/>
            <person name="Pangilinan J."/>
            <person name="Peng Y."/>
            <person name="Qiu H."/>
            <person name="Shu S."/>
            <person name="Singer J.T."/>
            <person name="Smith A.G."/>
            <person name="Sprecher B.N."/>
            <person name="Wagner V."/>
            <person name="Wang W."/>
            <person name="Wang Z.-Y."/>
            <person name="Yan J."/>
            <person name="Yarish C."/>
            <person name="Zoeuner-Riek S."/>
            <person name="Zhuang Y."/>
            <person name="Zou Y."/>
            <person name="Lindquist E.A."/>
            <person name="Grimwood J."/>
            <person name="Barry K."/>
            <person name="Rokhsar D.S."/>
            <person name="Schmutz J."/>
            <person name="Stiller J.W."/>
            <person name="Grossman A.R."/>
            <person name="Prochnik S.E."/>
        </authorList>
    </citation>
    <scope>NUCLEOTIDE SEQUENCE [LARGE SCALE GENOMIC DNA]</scope>
    <source>
        <strain evidence="5">4086291</strain>
    </source>
</reference>
<evidence type="ECO:0000256" key="1">
    <source>
        <dbReference type="ARBA" id="ARBA00007345"/>
    </source>
</evidence>